<accession>A0A6J7ERG2</accession>
<feature type="domain" description="(S)-ureidoglycine aminohydrolase cupin" evidence="1">
    <location>
        <begin position="42"/>
        <end position="110"/>
    </location>
</feature>
<dbReference type="SUPFAM" id="SSF51182">
    <property type="entry name" value="RmlC-like cupins"/>
    <property type="match status" value="1"/>
</dbReference>
<dbReference type="EMBL" id="CAFBLS010000187">
    <property type="protein sequence ID" value="CAB4882053.1"/>
    <property type="molecule type" value="Genomic_DNA"/>
</dbReference>
<reference evidence="2" key="1">
    <citation type="submission" date="2020-05" db="EMBL/GenBank/DDBJ databases">
        <authorList>
            <person name="Chiriac C."/>
            <person name="Salcher M."/>
            <person name="Ghai R."/>
            <person name="Kavagutti S V."/>
        </authorList>
    </citation>
    <scope>NUCLEOTIDE SEQUENCE</scope>
</reference>
<gene>
    <name evidence="2" type="ORF">UFOPK3402_01402</name>
</gene>
<dbReference type="Pfam" id="PF05899">
    <property type="entry name" value="Cupin_3"/>
    <property type="match status" value="1"/>
</dbReference>
<dbReference type="PANTHER" id="PTHR40943:SF1">
    <property type="entry name" value="CYTOPLASMIC PROTEIN"/>
    <property type="match status" value="1"/>
</dbReference>
<name>A0A6J7ERG2_9ZZZZ</name>
<proteinExistence type="predicted"/>
<dbReference type="Gene3D" id="2.60.120.10">
    <property type="entry name" value="Jelly Rolls"/>
    <property type="match status" value="1"/>
</dbReference>
<dbReference type="InterPro" id="IPR011051">
    <property type="entry name" value="RmlC_Cupin_sf"/>
</dbReference>
<sequence>MITTPLIEAANSVTELEDWGPLAEATGAEMLTSGVTLWSSDGAEAGIWQCTAGPSAWSLEQNEFVHVLSGSMTITREGEESFLAGPGSTFLVPVGWKGTWEIHETLRKLYVLF</sequence>
<protein>
    <submittedName>
        <fullName evidence="2">Unannotated protein</fullName>
    </submittedName>
</protein>
<dbReference type="AlphaFoldDB" id="A0A6J7ERG2"/>
<evidence type="ECO:0000259" key="1">
    <source>
        <dbReference type="Pfam" id="PF05899"/>
    </source>
</evidence>
<dbReference type="InterPro" id="IPR014710">
    <property type="entry name" value="RmlC-like_jellyroll"/>
</dbReference>
<dbReference type="InterPro" id="IPR008579">
    <property type="entry name" value="UGlyAH_Cupin_dom"/>
</dbReference>
<evidence type="ECO:0000313" key="2">
    <source>
        <dbReference type="EMBL" id="CAB4882053.1"/>
    </source>
</evidence>
<organism evidence="2">
    <name type="scientific">freshwater metagenome</name>
    <dbReference type="NCBI Taxonomy" id="449393"/>
    <lineage>
        <taxon>unclassified sequences</taxon>
        <taxon>metagenomes</taxon>
        <taxon>ecological metagenomes</taxon>
    </lineage>
</organism>
<dbReference type="PANTHER" id="PTHR40943">
    <property type="entry name" value="CYTOPLASMIC PROTEIN-RELATED"/>
    <property type="match status" value="1"/>
</dbReference>